<keyword evidence="12" id="KW-0325">Glycoprotein</keyword>
<evidence type="ECO:0000256" key="3">
    <source>
        <dbReference type="ARBA" id="ARBA00004319"/>
    </source>
</evidence>
<reference evidence="15 16" key="1">
    <citation type="submission" date="2024-08" db="EMBL/GenBank/DDBJ databases">
        <authorList>
            <person name="Cucini C."/>
            <person name="Frati F."/>
        </authorList>
    </citation>
    <scope>NUCLEOTIDE SEQUENCE [LARGE SCALE GENOMIC DNA]</scope>
</reference>
<dbReference type="PANTHER" id="PTHR10869">
    <property type="entry name" value="PROLYL 4-HYDROXYLASE ALPHA SUBUNIT"/>
    <property type="match status" value="1"/>
</dbReference>
<evidence type="ECO:0000256" key="2">
    <source>
        <dbReference type="ARBA" id="ARBA00002035"/>
    </source>
</evidence>
<keyword evidence="9" id="KW-0223">Dioxygenase</keyword>
<evidence type="ECO:0000256" key="6">
    <source>
        <dbReference type="ARBA" id="ARBA00022723"/>
    </source>
</evidence>
<accession>A0ABP1RWG2</accession>
<proteinExistence type="inferred from homology"/>
<name>A0ABP1RWG2_9HEXA</name>
<evidence type="ECO:0000259" key="14">
    <source>
        <dbReference type="PROSITE" id="PS51471"/>
    </source>
</evidence>
<dbReference type="Gene3D" id="1.25.40.10">
    <property type="entry name" value="Tetratricopeptide repeat domain"/>
    <property type="match status" value="1"/>
</dbReference>
<gene>
    <name evidence="15" type="ORF">ODALV1_LOCUS26841</name>
</gene>
<keyword evidence="11" id="KW-0408">Iron</keyword>
<keyword evidence="7" id="KW-0256">Endoplasmic reticulum</keyword>
<keyword evidence="13" id="KW-0472">Membrane</keyword>
<evidence type="ECO:0000313" key="15">
    <source>
        <dbReference type="EMBL" id="CAL8137268.1"/>
    </source>
</evidence>
<dbReference type="Gene3D" id="6.10.140.1460">
    <property type="match status" value="1"/>
</dbReference>
<evidence type="ECO:0000256" key="7">
    <source>
        <dbReference type="ARBA" id="ARBA00022824"/>
    </source>
</evidence>
<keyword evidence="13" id="KW-0812">Transmembrane</keyword>
<dbReference type="Pfam" id="PF08336">
    <property type="entry name" value="P4Ha_N"/>
    <property type="match status" value="1"/>
</dbReference>
<dbReference type="SMART" id="SM00702">
    <property type="entry name" value="P4Hc"/>
    <property type="match status" value="1"/>
</dbReference>
<keyword evidence="16" id="KW-1185">Reference proteome</keyword>
<dbReference type="Pfam" id="PF13640">
    <property type="entry name" value="2OG-FeII_Oxy_3"/>
    <property type="match status" value="1"/>
</dbReference>
<keyword evidence="13" id="KW-1133">Transmembrane helix</keyword>
<comment type="function">
    <text evidence="2">Catalyzes the post-translational formation of 4-hydroxyproline in -Xaa-Pro-Gly- sequences in collagens and other proteins.</text>
</comment>
<dbReference type="Proteomes" id="UP001642540">
    <property type="component" value="Unassembled WGS sequence"/>
</dbReference>
<dbReference type="Gene3D" id="2.60.120.620">
    <property type="entry name" value="q2cbj1_9rhob like domain"/>
    <property type="match status" value="1"/>
</dbReference>
<evidence type="ECO:0000256" key="1">
    <source>
        <dbReference type="ARBA" id="ARBA00001961"/>
    </source>
</evidence>
<dbReference type="EMBL" id="CAXLJM020000117">
    <property type="protein sequence ID" value="CAL8137268.1"/>
    <property type="molecule type" value="Genomic_DNA"/>
</dbReference>
<dbReference type="PROSITE" id="PS51471">
    <property type="entry name" value="FE2OG_OXY"/>
    <property type="match status" value="1"/>
</dbReference>
<evidence type="ECO:0000256" key="8">
    <source>
        <dbReference type="ARBA" id="ARBA00022896"/>
    </source>
</evidence>
<comment type="similarity">
    <text evidence="4">Belongs to the P4HA family.</text>
</comment>
<evidence type="ECO:0000256" key="5">
    <source>
        <dbReference type="ARBA" id="ARBA00012269"/>
    </source>
</evidence>
<comment type="cofactor">
    <cofactor evidence="1">
        <name>L-ascorbate</name>
        <dbReference type="ChEBI" id="CHEBI:38290"/>
    </cofactor>
</comment>
<dbReference type="EC" id="1.14.11.2" evidence="5"/>
<comment type="caution">
    <text evidence="15">The sequence shown here is derived from an EMBL/GenBank/DDBJ whole genome shotgun (WGS) entry which is preliminary data.</text>
</comment>
<keyword evidence="6" id="KW-0479">Metal-binding</keyword>
<feature type="transmembrane region" description="Helical" evidence="13">
    <location>
        <begin position="20"/>
        <end position="44"/>
    </location>
</feature>
<dbReference type="InterPro" id="IPR045054">
    <property type="entry name" value="P4HA-like"/>
</dbReference>
<sequence>MQLPQFIFRQFHRQRHRNHYVSPLPSATSVVVIFTSLLFILLFFSPTVVSITPESEIFSSTSELRKLYKHESEVVAKLHEYAQALDKNLKVVQKYLEDFEKIDIRDDDEDTEEIVENPMNAYHILKRTVIDWEVVAETIKNHTQVGDLAGEIIKKGEQLPSFEDFIGGSMALVGLQDTYALNLSEIIHGDLPTESVVQRSPYELSARDCLFLGKAAFNKGLYDRAVGWLEMALSRSKEESEDETLLIPTATKEEILPFLETTRRVHDEVLEKRGPYGETWQTFEKPINGKLAKMRKYQKIKRYQPKLMVPLTPVEENENFKALCRGENLRSPKLDAPLKCRYLRRPSSVSILKPYKVEEHSIDPYIVVYHNFMSQLEMDYFKEHSTSRLKRSLHQGRDGRYVATDIRTSKQAWLNKDDGPLIDKISTRIGDATGLEVFPENEASEIYQVANYGMAGRYSPHTDYITGEDHLHNPLELIRGNRIATFMVYLEDVPAGGSTVFPLIGVKVRPRKGAAVFWWNLRTDGRGDPWTRHAGCSVLYGNKWITNKWIRYHHQFKKIPCVKEPDNERTASFQTLAY</sequence>
<evidence type="ECO:0000256" key="4">
    <source>
        <dbReference type="ARBA" id="ARBA00006511"/>
    </source>
</evidence>
<evidence type="ECO:0000256" key="9">
    <source>
        <dbReference type="ARBA" id="ARBA00022964"/>
    </source>
</evidence>
<dbReference type="PANTHER" id="PTHR10869:SF244">
    <property type="entry name" value="PROLYL 4-HYDROXYLASE SUBUNIT ALPHA-2"/>
    <property type="match status" value="1"/>
</dbReference>
<keyword evidence="8" id="KW-0847">Vitamin C</keyword>
<organism evidence="15 16">
    <name type="scientific">Orchesella dallaii</name>
    <dbReference type="NCBI Taxonomy" id="48710"/>
    <lineage>
        <taxon>Eukaryota</taxon>
        <taxon>Metazoa</taxon>
        <taxon>Ecdysozoa</taxon>
        <taxon>Arthropoda</taxon>
        <taxon>Hexapoda</taxon>
        <taxon>Collembola</taxon>
        <taxon>Entomobryomorpha</taxon>
        <taxon>Entomobryoidea</taxon>
        <taxon>Orchesellidae</taxon>
        <taxon>Orchesellinae</taxon>
        <taxon>Orchesella</taxon>
    </lineage>
</organism>
<dbReference type="InterPro" id="IPR006620">
    <property type="entry name" value="Pro_4_hyd_alph"/>
</dbReference>
<protein>
    <recommendedName>
        <fullName evidence="5">procollagen-proline 4-dioxygenase</fullName>
        <ecNumber evidence="5">1.14.11.2</ecNumber>
    </recommendedName>
</protein>
<evidence type="ECO:0000256" key="11">
    <source>
        <dbReference type="ARBA" id="ARBA00023004"/>
    </source>
</evidence>
<evidence type="ECO:0000256" key="12">
    <source>
        <dbReference type="ARBA" id="ARBA00023180"/>
    </source>
</evidence>
<comment type="subcellular location">
    <subcellularLocation>
        <location evidence="3">Endoplasmic reticulum lumen</location>
    </subcellularLocation>
</comment>
<dbReference type="InterPro" id="IPR013547">
    <property type="entry name" value="P4H_N"/>
</dbReference>
<feature type="domain" description="Fe2OG dioxygenase" evidence="14">
    <location>
        <begin position="439"/>
        <end position="552"/>
    </location>
</feature>
<keyword evidence="10" id="KW-0560">Oxidoreductase</keyword>
<dbReference type="InterPro" id="IPR044862">
    <property type="entry name" value="Pro_4_hyd_alph_FE2OG_OXY"/>
</dbReference>
<dbReference type="InterPro" id="IPR005123">
    <property type="entry name" value="Oxoglu/Fe-dep_dioxygenase_dom"/>
</dbReference>
<evidence type="ECO:0000313" key="16">
    <source>
        <dbReference type="Proteomes" id="UP001642540"/>
    </source>
</evidence>
<dbReference type="InterPro" id="IPR011990">
    <property type="entry name" value="TPR-like_helical_dom_sf"/>
</dbReference>
<evidence type="ECO:0000256" key="13">
    <source>
        <dbReference type="SAM" id="Phobius"/>
    </source>
</evidence>
<evidence type="ECO:0000256" key="10">
    <source>
        <dbReference type="ARBA" id="ARBA00023002"/>
    </source>
</evidence>